<feature type="repeat" description="WD" evidence="7">
    <location>
        <begin position="406"/>
        <end position="440"/>
    </location>
</feature>
<dbReference type="PROSITE" id="PS00678">
    <property type="entry name" value="WD_REPEATS_1"/>
    <property type="match status" value="2"/>
</dbReference>
<proteinExistence type="predicted"/>
<dbReference type="Pfam" id="PF00400">
    <property type="entry name" value="WD40"/>
    <property type="match status" value="5"/>
</dbReference>
<accession>F0Y6S0</accession>
<dbReference type="SUPFAM" id="SSF50978">
    <property type="entry name" value="WD40 repeat-like"/>
    <property type="match status" value="1"/>
</dbReference>
<keyword evidence="5" id="KW-0804">Transcription</keyword>
<dbReference type="PRINTS" id="PR00320">
    <property type="entry name" value="GPROTEINBRPT"/>
</dbReference>
<dbReference type="InterPro" id="IPR036322">
    <property type="entry name" value="WD40_repeat_dom_sf"/>
</dbReference>
<evidence type="ECO:0000313" key="10">
    <source>
        <dbReference type="EMBL" id="EGB09129.1"/>
    </source>
</evidence>
<evidence type="ECO:0000259" key="9">
    <source>
        <dbReference type="Pfam" id="PF04494"/>
    </source>
</evidence>
<dbReference type="GeneID" id="20224446"/>
<dbReference type="InParanoid" id="F0Y6S0"/>
<dbReference type="GO" id="GO:0016251">
    <property type="term" value="F:RNA polymerase II general transcription initiation factor activity"/>
    <property type="evidence" value="ECO:0007669"/>
    <property type="project" value="TreeGrafter"/>
</dbReference>
<evidence type="ECO:0000256" key="2">
    <source>
        <dbReference type="ARBA" id="ARBA00022574"/>
    </source>
</evidence>
<reference evidence="10 11" key="1">
    <citation type="journal article" date="2011" name="Proc. Natl. Acad. Sci. U.S.A.">
        <title>Niche of harmful alga Aureococcus anophagefferens revealed through ecogenomics.</title>
        <authorList>
            <person name="Gobler C.J."/>
            <person name="Berry D.L."/>
            <person name="Dyhrman S.T."/>
            <person name="Wilhelm S.W."/>
            <person name="Salamov A."/>
            <person name="Lobanov A.V."/>
            <person name="Zhang Y."/>
            <person name="Collier J.L."/>
            <person name="Wurch L.L."/>
            <person name="Kustka A.B."/>
            <person name="Dill B.D."/>
            <person name="Shah M."/>
            <person name="VerBerkmoes N.C."/>
            <person name="Kuo A."/>
            <person name="Terry A."/>
            <person name="Pangilinan J."/>
            <person name="Lindquist E.A."/>
            <person name="Lucas S."/>
            <person name="Paulsen I.T."/>
            <person name="Hattenrath-Lehmann T.K."/>
            <person name="Talmage S.C."/>
            <person name="Walker E.A."/>
            <person name="Koch F."/>
            <person name="Burson A.M."/>
            <person name="Marcoval M.A."/>
            <person name="Tang Y.Z."/>
            <person name="Lecleir G.R."/>
            <person name="Coyne K.J."/>
            <person name="Berg G.M."/>
            <person name="Bertrand E.M."/>
            <person name="Saito M.A."/>
            <person name="Gladyshev V.N."/>
            <person name="Grigoriev I.V."/>
        </authorList>
    </citation>
    <scope>NUCLEOTIDE SEQUENCE [LARGE SCALE GENOMIC DNA]</scope>
    <source>
        <strain evidence="11">CCMP 1984</strain>
    </source>
</reference>
<dbReference type="OrthoDB" id="10266330at2759"/>
<comment type="subcellular location">
    <subcellularLocation>
        <location evidence="1">Nucleus</location>
    </subcellularLocation>
</comment>
<dbReference type="PANTHER" id="PTHR19879:SF1">
    <property type="entry name" value="CANNONBALL-RELATED"/>
    <property type="match status" value="1"/>
</dbReference>
<dbReference type="GO" id="GO:0005669">
    <property type="term" value="C:transcription factor TFIID complex"/>
    <property type="evidence" value="ECO:0007669"/>
    <property type="project" value="TreeGrafter"/>
</dbReference>
<dbReference type="PROSITE" id="PS50294">
    <property type="entry name" value="WD_REPEATS_REGION"/>
    <property type="match status" value="3"/>
</dbReference>
<dbReference type="RefSeq" id="XP_009036249.1">
    <property type="nucleotide sequence ID" value="XM_009038001.1"/>
</dbReference>
<keyword evidence="2 7" id="KW-0853">WD repeat</keyword>
<evidence type="ECO:0000256" key="4">
    <source>
        <dbReference type="ARBA" id="ARBA00023015"/>
    </source>
</evidence>
<dbReference type="SMART" id="SM00320">
    <property type="entry name" value="WD40"/>
    <property type="match status" value="6"/>
</dbReference>
<protein>
    <recommendedName>
        <fullName evidence="9">TFIID subunit TAF5 NTD2 domain-containing protein</fullName>
    </recommendedName>
</protein>
<keyword evidence="11" id="KW-1185">Reference proteome</keyword>
<evidence type="ECO:0000256" key="5">
    <source>
        <dbReference type="ARBA" id="ARBA00023163"/>
    </source>
</evidence>
<evidence type="ECO:0000256" key="8">
    <source>
        <dbReference type="SAM" id="MobiDB-lite"/>
    </source>
</evidence>
<feature type="compositionally biased region" description="Basic and acidic residues" evidence="8">
    <location>
        <begin position="215"/>
        <end position="226"/>
    </location>
</feature>
<evidence type="ECO:0000256" key="6">
    <source>
        <dbReference type="ARBA" id="ARBA00023242"/>
    </source>
</evidence>
<dbReference type="InterPro" id="IPR020472">
    <property type="entry name" value="WD40_PAC1"/>
</dbReference>
<dbReference type="OMA" id="HNHPVWD"/>
<feature type="repeat" description="WD" evidence="7">
    <location>
        <begin position="495"/>
        <end position="527"/>
    </location>
</feature>
<feature type="region of interest" description="Disordered" evidence="8">
    <location>
        <begin position="202"/>
        <end position="242"/>
    </location>
</feature>
<dbReference type="InterPro" id="IPR001680">
    <property type="entry name" value="WD40_rpt"/>
</dbReference>
<dbReference type="EMBL" id="GL833126">
    <property type="protein sequence ID" value="EGB09129.1"/>
    <property type="molecule type" value="Genomic_DNA"/>
</dbReference>
<dbReference type="CDD" id="cd00200">
    <property type="entry name" value="WD40"/>
    <property type="match status" value="1"/>
</dbReference>
<dbReference type="SUPFAM" id="SSF160897">
    <property type="entry name" value="Taf5 N-terminal domain-like"/>
    <property type="match status" value="1"/>
</dbReference>
<keyword evidence="6" id="KW-0539">Nucleus</keyword>
<dbReference type="eggNOG" id="KOG0263">
    <property type="taxonomic scope" value="Eukaryota"/>
</dbReference>
<name>F0Y6S0_AURAN</name>
<evidence type="ECO:0000256" key="3">
    <source>
        <dbReference type="ARBA" id="ARBA00022737"/>
    </source>
</evidence>
<dbReference type="InterPro" id="IPR037264">
    <property type="entry name" value="TFIID_NTD2_sf"/>
</dbReference>
<feature type="domain" description="TFIID subunit TAF5 NTD2" evidence="9">
    <location>
        <begin position="18"/>
        <end position="148"/>
    </location>
</feature>
<dbReference type="Gene3D" id="2.130.10.10">
    <property type="entry name" value="YVTN repeat-like/Quinoprotein amine dehydrogenase"/>
    <property type="match status" value="2"/>
</dbReference>
<gene>
    <name evidence="10" type="ORF">AURANDRAFT_63680</name>
</gene>
<dbReference type="PROSITE" id="PS50082">
    <property type="entry name" value="WD_REPEATS_2"/>
    <property type="match status" value="4"/>
</dbReference>
<feature type="repeat" description="WD" evidence="7">
    <location>
        <begin position="453"/>
        <end position="494"/>
    </location>
</feature>
<evidence type="ECO:0000256" key="7">
    <source>
        <dbReference type="PROSITE-ProRule" id="PRU00221"/>
    </source>
</evidence>
<dbReference type="KEGG" id="aaf:AURANDRAFT_63680"/>
<dbReference type="Proteomes" id="UP000002729">
    <property type="component" value="Unassembled WGS sequence"/>
</dbReference>
<dbReference type="PANTHER" id="PTHR19879">
    <property type="entry name" value="TRANSCRIPTION INITIATION FACTOR TFIID"/>
    <property type="match status" value="1"/>
</dbReference>
<organism evidence="11">
    <name type="scientific">Aureococcus anophagefferens</name>
    <name type="common">Harmful bloom alga</name>
    <dbReference type="NCBI Taxonomy" id="44056"/>
    <lineage>
        <taxon>Eukaryota</taxon>
        <taxon>Sar</taxon>
        <taxon>Stramenopiles</taxon>
        <taxon>Ochrophyta</taxon>
        <taxon>Pelagophyceae</taxon>
        <taxon>Pelagomonadales</taxon>
        <taxon>Pelagomonadaceae</taxon>
        <taxon>Aureococcus</taxon>
    </lineage>
</organism>
<dbReference type="InterPro" id="IPR007582">
    <property type="entry name" value="TFIID_NTD2"/>
</dbReference>
<evidence type="ECO:0000313" key="11">
    <source>
        <dbReference type="Proteomes" id="UP000002729"/>
    </source>
</evidence>
<evidence type="ECO:0000256" key="1">
    <source>
        <dbReference type="ARBA" id="ARBA00004123"/>
    </source>
</evidence>
<dbReference type="InterPro" id="IPR015943">
    <property type="entry name" value="WD40/YVTN_repeat-like_dom_sf"/>
</dbReference>
<feature type="repeat" description="WD" evidence="7">
    <location>
        <begin position="311"/>
        <end position="343"/>
    </location>
</feature>
<dbReference type="AlphaFoldDB" id="F0Y6S0"/>
<keyword evidence="3" id="KW-0677">Repeat</keyword>
<dbReference type="Gene3D" id="1.25.40.500">
    <property type="entry name" value="TFIID subunit TAF5, NTD2 domain"/>
    <property type="match status" value="1"/>
</dbReference>
<dbReference type="Pfam" id="PF04494">
    <property type="entry name" value="TFIID_NTD2"/>
    <property type="match status" value="1"/>
</dbReference>
<keyword evidence="4" id="KW-0805">Transcription regulation</keyword>
<sequence length="571" mass="58143">MLATTLEVGDEKTAALHVASYETFHRWVEGGALESVRCELSATLFPVFAQCFLVVVATEAEASGEDGGEPASRAFLERWGASHADRFAAEVEALRLVTSPVVAAKDAYCARLRGGRWVVPLSGAAQALLGDFLTSTGNAAVLKVFNEKVTLDGTAPGRGEAAALVETSGDEVEAAAAARAGAAPPPARLGVLLGSEALDGGAPAGRAPAPDWDDDYGRGLLRDGSRRPLAPPPPAGLVGRGRAPLDALKPTVLDARVAGADAARLSCCAASRDATRLAGGFADASLRLWRVDELAGDDAGSSDAEAATTALVAHDRPVYALAWSSESRYLLSGGGDGCCVLWDADAPGRGGPGASGAPLCSYAAHVAPCWSVAWCAASGGHVFATGGGDRTARLFATDRADPLRVFAGHWADVSAVCFHANAHYVLSASHDKTCRLWDVRAAGGPGRRCARVLDGAAGALAACDACPSGRKAAAAGLDGGLHLWDLDSGRKLSSTKAHRGPAYVAKFSADGAAVATSGRDRSLKVWDAAALAAAAGDDVAPAHAVETTDSPVFDVAWTPGNLCLASGPLLA</sequence>
<dbReference type="GO" id="GO:0006367">
    <property type="term" value="P:transcription initiation at RNA polymerase II promoter"/>
    <property type="evidence" value="ECO:0007669"/>
    <property type="project" value="TreeGrafter"/>
</dbReference>
<dbReference type="InterPro" id="IPR019775">
    <property type="entry name" value="WD40_repeat_CS"/>
</dbReference>